<dbReference type="AlphaFoldDB" id="A0AAD6TTW9"/>
<keyword evidence="3" id="KW-1185">Reference proteome</keyword>
<feature type="region of interest" description="Disordered" evidence="1">
    <location>
        <begin position="39"/>
        <end position="116"/>
    </location>
</feature>
<comment type="caution">
    <text evidence="2">The sequence shown here is derived from an EMBL/GenBank/DDBJ whole genome shotgun (WGS) entry which is preliminary data.</text>
</comment>
<dbReference type="EMBL" id="JARJCN010000072">
    <property type="protein sequence ID" value="KAJ7077507.1"/>
    <property type="molecule type" value="Genomic_DNA"/>
</dbReference>
<feature type="compositionally biased region" description="Basic and acidic residues" evidence="1">
    <location>
        <begin position="82"/>
        <end position="94"/>
    </location>
</feature>
<gene>
    <name evidence="2" type="ORF">B0H15DRAFT_805152</name>
</gene>
<evidence type="ECO:0000256" key="1">
    <source>
        <dbReference type="SAM" id="MobiDB-lite"/>
    </source>
</evidence>
<protein>
    <submittedName>
        <fullName evidence="2">Uncharacterized protein</fullName>
    </submittedName>
</protein>
<organism evidence="2 3">
    <name type="scientific">Mycena belliarum</name>
    <dbReference type="NCBI Taxonomy" id="1033014"/>
    <lineage>
        <taxon>Eukaryota</taxon>
        <taxon>Fungi</taxon>
        <taxon>Dikarya</taxon>
        <taxon>Basidiomycota</taxon>
        <taxon>Agaricomycotina</taxon>
        <taxon>Agaricomycetes</taxon>
        <taxon>Agaricomycetidae</taxon>
        <taxon>Agaricales</taxon>
        <taxon>Marasmiineae</taxon>
        <taxon>Mycenaceae</taxon>
        <taxon>Mycena</taxon>
    </lineage>
</organism>
<proteinExistence type="predicted"/>
<dbReference type="Proteomes" id="UP001222325">
    <property type="component" value="Unassembled WGS sequence"/>
</dbReference>
<evidence type="ECO:0000313" key="2">
    <source>
        <dbReference type="EMBL" id="KAJ7077507.1"/>
    </source>
</evidence>
<name>A0AAD6TTW9_9AGAR</name>
<sequence>MAPARLLLDKETKALHRQEALRQYAEKYGTQTIAQFTLTSPSRNSKKLRGSARERMQRLRTQPPSKEQKERKAMSAAKYRQKNKESIREADAARRARNSNVPVVSSGKAQVLRKPKARLPKAPCLLPAKSHPKPAQPHRARWIIPDPATVTYRVWLPEEMDSSDDEDSGGEAISAGEFYRKRAGSF</sequence>
<evidence type="ECO:0000313" key="3">
    <source>
        <dbReference type="Proteomes" id="UP001222325"/>
    </source>
</evidence>
<accession>A0AAD6TTW9</accession>
<reference evidence="2" key="1">
    <citation type="submission" date="2023-03" db="EMBL/GenBank/DDBJ databases">
        <title>Massive genome expansion in bonnet fungi (Mycena s.s.) driven by repeated elements and novel gene families across ecological guilds.</title>
        <authorList>
            <consortium name="Lawrence Berkeley National Laboratory"/>
            <person name="Harder C.B."/>
            <person name="Miyauchi S."/>
            <person name="Viragh M."/>
            <person name="Kuo A."/>
            <person name="Thoen E."/>
            <person name="Andreopoulos B."/>
            <person name="Lu D."/>
            <person name="Skrede I."/>
            <person name="Drula E."/>
            <person name="Henrissat B."/>
            <person name="Morin E."/>
            <person name="Kohler A."/>
            <person name="Barry K."/>
            <person name="LaButti K."/>
            <person name="Morin E."/>
            <person name="Salamov A."/>
            <person name="Lipzen A."/>
            <person name="Mereny Z."/>
            <person name="Hegedus B."/>
            <person name="Baldrian P."/>
            <person name="Stursova M."/>
            <person name="Weitz H."/>
            <person name="Taylor A."/>
            <person name="Grigoriev I.V."/>
            <person name="Nagy L.G."/>
            <person name="Martin F."/>
            <person name="Kauserud H."/>
        </authorList>
    </citation>
    <scope>NUCLEOTIDE SEQUENCE</scope>
    <source>
        <strain evidence="2">CBHHK173m</strain>
    </source>
</reference>